<proteinExistence type="predicted"/>
<reference evidence="1 2" key="1">
    <citation type="submission" date="2015-09" db="EMBL/GenBank/DDBJ databases">
        <title>Host preference determinants of Valsa canker pathogens revealed by comparative genomics.</title>
        <authorList>
            <person name="Yin Z."/>
            <person name="Huang L."/>
        </authorList>
    </citation>
    <scope>NUCLEOTIDE SEQUENCE [LARGE SCALE GENOMIC DNA]</scope>
    <source>
        <strain evidence="1 2">SXYLt</strain>
    </source>
</reference>
<dbReference type="EMBL" id="LKEB01000065">
    <property type="protein sequence ID" value="ROV97162.1"/>
    <property type="molecule type" value="Genomic_DNA"/>
</dbReference>
<protein>
    <submittedName>
        <fullName evidence="1">Uncharacterized protein</fullName>
    </submittedName>
</protein>
<dbReference type="Proteomes" id="UP000285146">
    <property type="component" value="Unassembled WGS sequence"/>
</dbReference>
<gene>
    <name evidence="1" type="ORF">VPNG_08818</name>
</gene>
<comment type="caution">
    <text evidence="1">The sequence shown here is derived from an EMBL/GenBank/DDBJ whole genome shotgun (WGS) entry which is preliminary data.</text>
</comment>
<name>A0A423W1K0_9PEZI</name>
<evidence type="ECO:0000313" key="2">
    <source>
        <dbReference type="Proteomes" id="UP000285146"/>
    </source>
</evidence>
<organism evidence="1 2">
    <name type="scientific">Cytospora leucostoma</name>
    <dbReference type="NCBI Taxonomy" id="1230097"/>
    <lineage>
        <taxon>Eukaryota</taxon>
        <taxon>Fungi</taxon>
        <taxon>Dikarya</taxon>
        <taxon>Ascomycota</taxon>
        <taxon>Pezizomycotina</taxon>
        <taxon>Sordariomycetes</taxon>
        <taxon>Sordariomycetidae</taxon>
        <taxon>Diaporthales</taxon>
        <taxon>Cytosporaceae</taxon>
        <taxon>Cytospora</taxon>
    </lineage>
</organism>
<keyword evidence="2" id="KW-1185">Reference proteome</keyword>
<sequence length="109" mass="12220">MPACFDVAVPVEMDLMQDHRGTAMNRDRRQWSVSSCASHRYCTAFRASGVPPWIGETRREGRRSPQEVLDPVEAAAGASVLWSPIRERCKRQYIAVERLSVAFLASALV</sequence>
<dbReference type="AlphaFoldDB" id="A0A423W1K0"/>
<evidence type="ECO:0000313" key="1">
    <source>
        <dbReference type="EMBL" id="ROV97162.1"/>
    </source>
</evidence>
<accession>A0A423W1K0</accession>
<dbReference type="InParanoid" id="A0A423W1K0"/>